<dbReference type="Proteomes" id="UP001501116">
    <property type="component" value="Unassembled WGS sequence"/>
</dbReference>
<dbReference type="SUPFAM" id="SSF53850">
    <property type="entry name" value="Periplasmic binding protein-like II"/>
    <property type="match status" value="1"/>
</dbReference>
<dbReference type="InterPro" id="IPR024370">
    <property type="entry name" value="PBP_domain"/>
</dbReference>
<dbReference type="Pfam" id="PF12849">
    <property type="entry name" value="PBP_like_2"/>
    <property type="match status" value="1"/>
</dbReference>
<feature type="chain" id="PRO_5046888389" evidence="2">
    <location>
        <begin position="31"/>
        <end position="362"/>
    </location>
</feature>
<dbReference type="PANTHER" id="PTHR30570">
    <property type="entry name" value="PERIPLASMIC PHOSPHATE BINDING COMPONENT OF PHOSPHATE ABC TRANSPORTER"/>
    <property type="match status" value="1"/>
</dbReference>
<dbReference type="PROSITE" id="PS51257">
    <property type="entry name" value="PROKAR_LIPOPROTEIN"/>
    <property type="match status" value="1"/>
</dbReference>
<evidence type="ECO:0000256" key="1">
    <source>
        <dbReference type="ARBA" id="ARBA00022729"/>
    </source>
</evidence>
<reference evidence="4 5" key="1">
    <citation type="journal article" date="2019" name="Int. J. Syst. Evol. Microbiol.">
        <title>The Global Catalogue of Microorganisms (GCM) 10K type strain sequencing project: providing services to taxonomists for standard genome sequencing and annotation.</title>
        <authorList>
            <consortium name="The Broad Institute Genomics Platform"/>
            <consortium name="The Broad Institute Genome Sequencing Center for Infectious Disease"/>
            <person name="Wu L."/>
            <person name="Ma J."/>
        </authorList>
    </citation>
    <scope>NUCLEOTIDE SEQUENCE [LARGE SCALE GENOMIC DNA]</scope>
    <source>
        <strain evidence="4 5">JCM 14545</strain>
    </source>
</reference>
<sequence>MNMRVRTTRLLGTAALAAGACVLLAGTAAAVPNPNGTKEVLTAAGSDTIFDVTGAIFTAANGNAGNTDPDNFVNVPPVLAAGGTFTVPGDAFAASVTYANPGNLPPNGSGAGKTALKTSADAGDGAIDIARSSSGRATSDPATFEFYGFAKDGVTWSASSTGAGAGRTLTLTQLRNIYNGTITNWSQVGGTNTPIKVYLPQANSGTLAFFTGTVLGFDPTTKPVTINRFQENEGNTIPAADQAAAIAPYSIAQWVAQGNNAVSDKRAGFFAGTLTGAGSNGAPVSGAAGSYAPAFTDGFLGARTVYHVLDTRSKSYGQALRGVGFDSTGQSPLCHGDLNATLKTFGFKPLAANSAGTTCVKS</sequence>
<dbReference type="InterPro" id="IPR050811">
    <property type="entry name" value="Phosphate_ABC_transporter"/>
</dbReference>
<evidence type="ECO:0000313" key="4">
    <source>
        <dbReference type="EMBL" id="GAA1968425.1"/>
    </source>
</evidence>
<feature type="domain" description="PBP" evidence="3">
    <location>
        <begin position="104"/>
        <end position="267"/>
    </location>
</feature>
<accession>A0ABN2RG40</accession>
<proteinExistence type="predicted"/>
<keyword evidence="1 2" id="KW-0732">Signal</keyword>
<evidence type="ECO:0000313" key="5">
    <source>
        <dbReference type="Proteomes" id="UP001501116"/>
    </source>
</evidence>
<evidence type="ECO:0000256" key="2">
    <source>
        <dbReference type="SAM" id="SignalP"/>
    </source>
</evidence>
<protein>
    <submittedName>
        <fullName evidence="4">Substrate-binding domain-containing protein</fullName>
    </submittedName>
</protein>
<organism evidence="4 5">
    <name type="scientific">Amycolatopsis minnesotensis</name>
    <dbReference type="NCBI Taxonomy" id="337894"/>
    <lineage>
        <taxon>Bacteria</taxon>
        <taxon>Bacillati</taxon>
        <taxon>Actinomycetota</taxon>
        <taxon>Actinomycetes</taxon>
        <taxon>Pseudonocardiales</taxon>
        <taxon>Pseudonocardiaceae</taxon>
        <taxon>Amycolatopsis</taxon>
    </lineage>
</organism>
<evidence type="ECO:0000259" key="3">
    <source>
        <dbReference type="Pfam" id="PF12849"/>
    </source>
</evidence>
<feature type="signal peptide" evidence="2">
    <location>
        <begin position="1"/>
        <end position="30"/>
    </location>
</feature>
<name>A0ABN2RG40_9PSEU</name>
<comment type="caution">
    <text evidence="4">The sequence shown here is derived from an EMBL/GenBank/DDBJ whole genome shotgun (WGS) entry which is preliminary data.</text>
</comment>
<keyword evidence="5" id="KW-1185">Reference proteome</keyword>
<dbReference type="PANTHER" id="PTHR30570:SF1">
    <property type="entry name" value="PHOSPHATE-BINDING PROTEIN PSTS"/>
    <property type="match status" value="1"/>
</dbReference>
<dbReference type="Gene3D" id="3.40.190.10">
    <property type="entry name" value="Periplasmic binding protein-like II"/>
    <property type="match status" value="1"/>
</dbReference>
<gene>
    <name evidence="4" type="ORF">GCM10009754_46790</name>
</gene>
<dbReference type="EMBL" id="BAAANN010000018">
    <property type="protein sequence ID" value="GAA1968425.1"/>
    <property type="molecule type" value="Genomic_DNA"/>
</dbReference>